<dbReference type="EC" id="3.6.1.53" evidence="6"/>
<dbReference type="Ensembl" id="ENSANIT00000016996.1">
    <property type="protein sequence ID" value="ENSANIP00000016431.1"/>
    <property type="gene ID" value="ENSANIG00000011180.1"/>
</dbReference>
<comment type="cofactor">
    <cofactor evidence="1">
        <name>Mg(2+)</name>
        <dbReference type="ChEBI" id="CHEBI:18420"/>
    </cofactor>
</comment>
<dbReference type="GO" id="GO:0030145">
    <property type="term" value="F:manganese ion binding"/>
    <property type="evidence" value="ECO:0007669"/>
    <property type="project" value="TreeGrafter"/>
</dbReference>
<evidence type="ECO:0000256" key="6">
    <source>
        <dbReference type="ARBA" id="ARBA00012529"/>
    </source>
</evidence>
<evidence type="ECO:0000256" key="15">
    <source>
        <dbReference type="ARBA" id="ARBA00047894"/>
    </source>
</evidence>
<dbReference type="Gene3D" id="3.60.21.10">
    <property type="match status" value="1"/>
</dbReference>
<dbReference type="SUPFAM" id="SSF56300">
    <property type="entry name" value="Metallo-dependent phosphatases"/>
    <property type="match status" value="1"/>
</dbReference>
<evidence type="ECO:0000256" key="4">
    <source>
        <dbReference type="ARBA" id="ARBA00012443"/>
    </source>
</evidence>
<dbReference type="GO" id="GO:0008663">
    <property type="term" value="F:2',3'-cyclic-nucleotide 2'-phosphodiesterase activity"/>
    <property type="evidence" value="ECO:0007669"/>
    <property type="project" value="TreeGrafter"/>
</dbReference>
<sequence>MRRDVAPSLLHSSLPPSSPPPSPSSARPSAGRCPAAAGTAGGSRARAALTGPSPPRPAAASTEPPASSVALPPPSCRPLFRTRPFRSPHPGAAAMEAAPLFSFGVIADIQYADAEDGYDFGGFRRRYYRQSLNLLRDAVEAWAAERPPLAFVLQLGDSIDGLNARSGEAEGALEQVLAVLGRLPVPVHHAWGNHEFYNFSRARLVRTGLNSHPARAMADPPAGDCQAYHFSPAAQFRVVVLDAYDLSILGREPDNPRYQESLQLLREKNPNDNLNSPTGLKEPQFVEFNGGFSQAQLDWFNEVLKFSDENQEKVVVMGHLPIHPDASDRVCLAWNYEDALSVIHSHQCVVCFLAGHLHDGGYCLDSHGVHHLTLEGVIETPPESNAFGTIYVYEDKMILKGRGRISDRVMHF</sequence>
<dbReference type="EC" id="3.6.1.13" evidence="5"/>
<keyword evidence="9" id="KW-0378">Hydrolase</keyword>
<dbReference type="Proteomes" id="UP000694541">
    <property type="component" value="Unplaced"/>
</dbReference>
<evidence type="ECO:0000256" key="12">
    <source>
        <dbReference type="ARBA" id="ARBA00032579"/>
    </source>
</evidence>
<evidence type="ECO:0000259" key="18">
    <source>
        <dbReference type="Pfam" id="PF00149"/>
    </source>
</evidence>
<reference evidence="19" key="1">
    <citation type="submission" date="2025-08" db="UniProtKB">
        <authorList>
            <consortium name="Ensembl"/>
        </authorList>
    </citation>
    <scope>IDENTIFICATION</scope>
</reference>
<evidence type="ECO:0000256" key="5">
    <source>
        <dbReference type="ARBA" id="ARBA00012453"/>
    </source>
</evidence>
<comment type="catalytic activity">
    <reaction evidence="13">
        <text>CDP-glycerol + H2O = sn-glycerol 3-phosphate + CMP + 2 H(+)</text>
        <dbReference type="Rhea" id="RHEA:21692"/>
        <dbReference type="ChEBI" id="CHEBI:15377"/>
        <dbReference type="ChEBI" id="CHEBI:15378"/>
        <dbReference type="ChEBI" id="CHEBI:57597"/>
        <dbReference type="ChEBI" id="CHEBI:58311"/>
        <dbReference type="ChEBI" id="CHEBI:60377"/>
        <dbReference type="EC" id="3.6.1.16"/>
    </reaction>
</comment>
<evidence type="ECO:0000256" key="11">
    <source>
        <dbReference type="ARBA" id="ARBA00030848"/>
    </source>
</evidence>
<dbReference type="InterPro" id="IPR029052">
    <property type="entry name" value="Metallo-depent_PP-like"/>
</dbReference>
<comment type="catalytic activity">
    <reaction evidence="14">
        <text>CDP-choline + H2O = phosphocholine + CMP + 2 H(+)</text>
        <dbReference type="Rhea" id="RHEA:32487"/>
        <dbReference type="ChEBI" id="CHEBI:15377"/>
        <dbReference type="ChEBI" id="CHEBI:15378"/>
        <dbReference type="ChEBI" id="CHEBI:58779"/>
        <dbReference type="ChEBI" id="CHEBI:60377"/>
        <dbReference type="ChEBI" id="CHEBI:295975"/>
        <dbReference type="EC" id="3.6.1.53"/>
    </reaction>
</comment>
<dbReference type="PANTHER" id="PTHR16509:SF1">
    <property type="entry name" value="MANGANESE-DEPENDENT ADP-RIBOSE_CDP-ALCOHOL DIPHOSPHATASE"/>
    <property type="match status" value="1"/>
</dbReference>
<comment type="catalytic activity">
    <reaction evidence="15">
        <text>ADP-D-ribose + H2O = D-ribose 5-phosphate + AMP + 2 H(+)</text>
        <dbReference type="Rhea" id="RHEA:10412"/>
        <dbReference type="ChEBI" id="CHEBI:15377"/>
        <dbReference type="ChEBI" id="CHEBI:15378"/>
        <dbReference type="ChEBI" id="CHEBI:57967"/>
        <dbReference type="ChEBI" id="CHEBI:78346"/>
        <dbReference type="ChEBI" id="CHEBI:456215"/>
        <dbReference type="EC" id="3.6.1.53"/>
    </reaction>
</comment>
<keyword evidence="10" id="KW-0862">Zinc</keyword>
<reference evidence="19" key="2">
    <citation type="submission" date="2025-09" db="UniProtKB">
        <authorList>
            <consortium name="Ensembl"/>
        </authorList>
    </citation>
    <scope>IDENTIFICATION</scope>
</reference>
<evidence type="ECO:0000256" key="8">
    <source>
        <dbReference type="ARBA" id="ARBA00022723"/>
    </source>
</evidence>
<dbReference type="AlphaFoldDB" id="A0A8B9N341"/>
<accession>A0A8B9N341</accession>
<dbReference type="InterPro" id="IPR004843">
    <property type="entry name" value="Calcineurin-like_PHP"/>
</dbReference>
<dbReference type="InterPro" id="IPR041869">
    <property type="entry name" value="MPP_ADPRM"/>
</dbReference>
<dbReference type="EC" id="3.6.1.16" evidence="4"/>
<evidence type="ECO:0000313" key="19">
    <source>
        <dbReference type="Ensembl" id="ENSANIP00000016431.1"/>
    </source>
</evidence>
<evidence type="ECO:0000256" key="2">
    <source>
        <dbReference type="ARBA" id="ARBA00006362"/>
    </source>
</evidence>
<evidence type="ECO:0000256" key="13">
    <source>
        <dbReference type="ARBA" id="ARBA00047486"/>
    </source>
</evidence>
<dbReference type="GO" id="GO:0047631">
    <property type="term" value="F:ADP-ribose diphosphatase activity"/>
    <property type="evidence" value="ECO:0007669"/>
    <property type="project" value="UniProtKB-EC"/>
</dbReference>
<dbReference type="CDD" id="cd07396">
    <property type="entry name" value="MPP_Nbla03831"/>
    <property type="match status" value="1"/>
</dbReference>
<feature type="region of interest" description="Disordered" evidence="17">
    <location>
        <begin position="1"/>
        <end position="74"/>
    </location>
</feature>
<feature type="compositionally biased region" description="Low complexity" evidence="17">
    <location>
        <begin position="1"/>
        <end position="15"/>
    </location>
</feature>
<proteinExistence type="inferred from homology"/>
<feature type="compositionally biased region" description="Low complexity" evidence="17">
    <location>
        <begin position="24"/>
        <end position="51"/>
    </location>
</feature>
<dbReference type="GO" id="GO:0047734">
    <property type="term" value="F:CDP-glycerol diphosphatase activity"/>
    <property type="evidence" value="ECO:0007669"/>
    <property type="project" value="UniProtKB-EC"/>
</dbReference>
<dbReference type="Pfam" id="PF00149">
    <property type="entry name" value="Metallophos"/>
    <property type="match status" value="1"/>
</dbReference>
<protein>
    <recommendedName>
        <fullName evidence="7">Manganese-dependent ADP-ribose/CDP-alcohol diphosphatase</fullName>
        <ecNumber evidence="5">3.6.1.13</ecNumber>
        <ecNumber evidence="4">3.6.1.16</ecNumber>
        <ecNumber evidence="6">3.6.1.53</ecNumber>
    </recommendedName>
    <alternativeName>
        <fullName evidence="12">ADPRibase-Mn</fullName>
    </alternativeName>
    <alternativeName>
        <fullName evidence="11">CDP-choline phosphohydrolase</fullName>
    </alternativeName>
</protein>
<evidence type="ECO:0000256" key="1">
    <source>
        <dbReference type="ARBA" id="ARBA00001946"/>
    </source>
</evidence>
<keyword evidence="20" id="KW-1185">Reference proteome</keyword>
<evidence type="ECO:0000313" key="20">
    <source>
        <dbReference type="Proteomes" id="UP000694541"/>
    </source>
</evidence>
<evidence type="ECO:0000256" key="17">
    <source>
        <dbReference type="SAM" id="MobiDB-lite"/>
    </source>
</evidence>
<organism evidence="19 20">
    <name type="scientific">Accipiter nisus</name>
    <name type="common">Eurasian sparrowhawk</name>
    <dbReference type="NCBI Taxonomy" id="211598"/>
    <lineage>
        <taxon>Eukaryota</taxon>
        <taxon>Metazoa</taxon>
        <taxon>Chordata</taxon>
        <taxon>Craniata</taxon>
        <taxon>Vertebrata</taxon>
        <taxon>Euteleostomi</taxon>
        <taxon>Archelosauria</taxon>
        <taxon>Archosauria</taxon>
        <taxon>Dinosauria</taxon>
        <taxon>Saurischia</taxon>
        <taxon>Theropoda</taxon>
        <taxon>Coelurosauria</taxon>
        <taxon>Aves</taxon>
        <taxon>Neognathae</taxon>
        <taxon>Neoaves</taxon>
        <taxon>Telluraves</taxon>
        <taxon>Accipitrimorphae</taxon>
        <taxon>Accipitriformes</taxon>
        <taxon>Accipitridae</taxon>
        <taxon>Accipitrinae</taxon>
        <taxon>Accipiter</taxon>
    </lineage>
</organism>
<feature type="compositionally biased region" description="Low complexity" evidence="17">
    <location>
        <begin position="58"/>
        <end position="70"/>
    </location>
</feature>
<comment type="similarity">
    <text evidence="2">Belongs to the ADPRibase-Mn family.</text>
</comment>
<comment type="catalytic activity">
    <reaction evidence="16">
        <text>ADP-D-ribose + H2O = D-ribose 5-phosphate + AMP + 2 H(+)</text>
        <dbReference type="Rhea" id="RHEA:10412"/>
        <dbReference type="ChEBI" id="CHEBI:15377"/>
        <dbReference type="ChEBI" id="CHEBI:15378"/>
        <dbReference type="ChEBI" id="CHEBI:57967"/>
        <dbReference type="ChEBI" id="CHEBI:78346"/>
        <dbReference type="ChEBI" id="CHEBI:456215"/>
        <dbReference type="EC" id="3.6.1.13"/>
    </reaction>
</comment>
<feature type="domain" description="Calcineurin-like phosphoesterase" evidence="18">
    <location>
        <begin position="102"/>
        <end position="358"/>
    </location>
</feature>
<evidence type="ECO:0000256" key="3">
    <source>
        <dbReference type="ARBA" id="ARBA00011245"/>
    </source>
</evidence>
<evidence type="ECO:0000256" key="14">
    <source>
        <dbReference type="ARBA" id="ARBA00047636"/>
    </source>
</evidence>
<name>A0A8B9N341_9AVES</name>
<dbReference type="PANTHER" id="PTHR16509">
    <property type="match status" value="1"/>
</dbReference>
<evidence type="ECO:0000256" key="10">
    <source>
        <dbReference type="ARBA" id="ARBA00022833"/>
    </source>
</evidence>
<comment type="subunit">
    <text evidence="3">Monomer.</text>
</comment>
<evidence type="ECO:0000256" key="16">
    <source>
        <dbReference type="ARBA" id="ARBA00049546"/>
    </source>
</evidence>
<evidence type="ECO:0000256" key="9">
    <source>
        <dbReference type="ARBA" id="ARBA00022801"/>
    </source>
</evidence>
<evidence type="ECO:0000256" key="7">
    <source>
        <dbReference type="ARBA" id="ARBA00016378"/>
    </source>
</evidence>
<keyword evidence="8" id="KW-0479">Metal-binding</keyword>